<dbReference type="InterPro" id="IPR005594">
    <property type="entry name" value="YadA_C"/>
</dbReference>
<dbReference type="InterPro" id="IPR024973">
    <property type="entry name" value="ESPR"/>
</dbReference>
<feature type="domain" description="ESPR" evidence="15">
    <location>
        <begin position="2"/>
        <end position="42"/>
    </location>
</feature>
<keyword evidence="17" id="KW-1185">Reference proteome</keyword>
<dbReference type="Gene3D" id="6.10.250.2040">
    <property type="match status" value="3"/>
</dbReference>
<dbReference type="CDD" id="cd12820">
    <property type="entry name" value="LbR_YadA-like"/>
    <property type="match status" value="1"/>
</dbReference>
<reference evidence="16" key="1">
    <citation type="journal article" name="Emerg. Infect. Dis.">
        <title>Two cases of a newly characterized neisseria species.</title>
        <authorList>
            <person name="Mustapha M."/>
            <person name="Lemos A.P.S."/>
            <person name="Harrison L.H."/>
            <person name="Vantyne D."/>
            <person name="Sacchi C.T."/>
        </authorList>
    </citation>
    <scope>NUCLEOTIDE SEQUENCE</scope>
    <source>
        <strain evidence="16">N.95.16</strain>
    </source>
</reference>
<dbReference type="Gene3D" id="3.30.1300.30">
    <property type="entry name" value="GSPII I/J protein-like"/>
    <property type="match status" value="1"/>
</dbReference>
<feature type="domain" description="Trimeric autotransporter adhesin YadA-like head" evidence="13">
    <location>
        <begin position="392"/>
        <end position="415"/>
    </location>
</feature>
<dbReference type="Gene3D" id="6.20.50.100">
    <property type="match status" value="2"/>
</dbReference>
<comment type="caution">
    <text evidence="16">The sequence shown here is derived from an EMBL/GenBank/DDBJ whole genome shotgun (WGS) entry which is preliminary data.</text>
</comment>
<feature type="domain" description="Trimeric autotransporter adhesin YadA-like head" evidence="13">
    <location>
        <begin position="159"/>
        <end position="183"/>
    </location>
</feature>
<evidence type="ECO:0000259" key="15">
    <source>
        <dbReference type="Pfam" id="PF13018"/>
    </source>
</evidence>
<evidence type="ECO:0000256" key="10">
    <source>
        <dbReference type="ARBA" id="ARBA00023237"/>
    </source>
</evidence>
<evidence type="ECO:0000256" key="7">
    <source>
        <dbReference type="ARBA" id="ARBA00022729"/>
    </source>
</evidence>
<keyword evidence="8" id="KW-0653">Protein transport</keyword>
<evidence type="ECO:0000313" key="17">
    <source>
        <dbReference type="Proteomes" id="UP000486297"/>
    </source>
</evidence>
<feature type="signal peptide" evidence="11">
    <location>
        <begin position="1"/>
        <end position="46"/>
    </location>
</feature>
<comment type="subcellular location">
    <subcellularLocation>
        <location evidence="2">Cell outer membrane</location>
    </subcellularLocation>
    <subcellularLocation>
        <location evidence="1">Cell surface</location>
    </subcellularLocation>
</comment>
<feature type="domain" description="Trimeric autotransporter adhesin YadA-like head" evidence="13">
    <location>
        <begin position="120"/>
        <end position="146"/>
    </location>
</feature>
<evidence type="ECO:0000256" key="9">
    <source>
        <dbReference type="ARBA" id="ARBA00023136"/>
    </source>
</evidence>
<dbReference type="InterPro" id="IPR045584">
    <property type="entry name" value="Pilin-like"/>
</dbReference>
<feature type="domain" description="Trimeric autotransporter adhesin YadA-like stalk" evidence="14">
    <location>
        <begin position="1686"/>
        <end position="1729"/>
    </location>
</feature>
<dbReference type="Gene3D" id="3.90.1780.10">
    <property type="entry name" value="Trimeric adhesin"/>
    <property type="match status" value="1"/>
</dbReference>
<dbReference type="InterPro" id="IPR037174">
    <property type="entry name" value="Trimeric_adhesin"/>
</dbReference>
<dbReference type="InterPro" id="IPR011049">
    <property type="entry name" value="Serralysin-like_metalloprot_C"/>
</dbReference>
<keyword evidence="5" id="KW-1134">Transmembrane beta strand</keyword>
<keyword evidence="4" id="KW-0813">Transport</keyword>
<dbReference type="GO" id="GO:0009279">
    <property type="term" value="C:cell outer membrane"/>
    <property type="evidence" value="ECO:0007669"/>
    <property type="project" value="UniProtKB-SubCell"/>
</dbReference>
<name>A0A7X2GWN5_9NEIS</name>
<dbReference type="EMBL" id="WJXO01000001">
    <property type="protein sequence ID" value="MRN37044.1"/>
    <property type="molecule type" value="Genomic_DNA"/>
</dbReference>
<dbReference type="Pfam" id="PF05658">
    <property type="entry name" value="YadA_head"/>
    <property type="match status" value="5"/>
</dbReference>
<evidence type="ECO:0000256" key="1">
    <source>
        <dbReference type="ARBA" id="ARBA00004241"/>
    </source>
</evidence>
<feature type="domain" description="Trimeric autotransporter adhesin YadA-like head" evidence="13">
    <location>
        <begin position="328"/>
        <end position="353"/>
    </location>
</feature>
<evidence type="ECO:0000256" key="5">
    <source>
        <dbReference type="ARBA" id="ARBA00022452"/>
    </source>
</evidence>
<dbReference type="Pfam" id="PF13018">
    <property type="entry name" value="ESPR"/>
    <property type="match status" value="1"/>
</dbReference>
<keyword evidence="10" id="KW-0998">Cell outer membrane</keyword>
<evidence type="ECO:0008006" key="18">
    <source>
        <dbReference type="Google" id="ProtNLM"/>
    </source>
</evidence>
<dbReference type="GO" id="GO:0009986">
    <property type="term" value="C:cell surface"/>
    <property type="evidence" value="ECO:0007669"/>
    <property type="project" value="UniProtKB-SubCell"/>
</dbReference>
<feature type="domain" description="Trimeric autotransporter adhesin YadA-like stalk" evidence="14">
    <location>
        <begin position="605"/>
        <end position="649"/>
    </location>
</feature>
<evidence type="ECO:0000256" key="2">
    <source>
        <dbReference type="ARBA" id="ARBA00004442"/>
    </source>
</evidence>
<feature type="chain" id="PRO_5030836249" description="Adhesin" evidence="11">
    <location>
        <begin position="47"/>
        <end position="1978"/>
    </location>
</feature>
<dbReference type="RefSeq" id="WP_154143179.1">
    <property type="nucleotide sequence ID" value="NZ_WJXO01000001.1"/>
</dbReference>
<evidence type="ECO:0000259" key="14">
    <source>
        <dbReference type="Pfam" id="PF05662"/>
    </source>
</evidence>
<evidence type="ECO:0000313" key="16">
    <source>
        <dbReference type="EMBL" id="MRN37044.1"/>
    </source>
</evidence>
<proteinExistence type="inferred from homology"/>
<dbReference type="SUPFAM" id="SSF101967">
    <property type="entry name" value="Adhesin YadA, collagen-binding domain"/>
    <property type="match status" value="6"/>
</dbReference>
<evidence type="ECO:0000259" key="12">
    <source>
        <dbReference type="Pfam" id="PF03895"/>
    </source>
</evidence>
<dbReference type="InterPro" id="IPR008635">
    <property type="entry name" value="Coiled_stalk_dom"/>
</dbReference>
<dbReference type="Gene3D" id="2.150.10.10">
    <property type="entry name" value="Serralysin-like metalloprotease, C-terminal"/>
    <property type="match status" value="3"/>
</dbReference>
<feature type="domain" description="Trimeric autotransporter adhesin YadA-like stalk" evidence="14">
    <location>
        <begin position="1494"/>
        <end position="1530"/>
    </location>
</feature>
<evidence type="ECO:0000259" key="13">
    <source>
        <dbReference type="Pfam" id="PF05658"/>
    </source>
</evidence>
<sequence length="1978" mass="197303">MVFNEVTRTWTAVAEISTSKGKSSKSSVAVAAAALLAMSLSAPAMAAQSKPGARQGDLSDLKNNTIINYHYKEGLAIGRAIAKGHSQSIAIGPDSFSATDERAAKATGHGSVAIGSQVTASGDKAVAIGGTANAAAKNSVAIGAEATVGRIADENGEVGQEGIAIGKNAIASVDKAVVIGSNTNAQNQTGAVIIGSGASTAQGRGNNGYSGTRHETYHFHYNNPYTSFKKLEDGVADANNKLLASSVVAVGQKSHAEYGGVAIGDSARVESKFERGLGVAIGASATSRAGGVVVGAAAETQGVNAVAVGRQAVAVGGGSQAYGVGSAAVGNKSLAMGHSSTSVGERSIAIGTSTGNSTEKYDANTNTESYGVDSIAIGSNAKTGVKDQTNQGTNAIAIGKGAQATAVDSISIGTGNLVNAENAGAIGDLSIVSGAGSYTLGNDNAVGSSSANTGAFGNNNQIGATATYDDNGKLQLANGLADTVDATGSRVVGNNNAITSKDTYVLGSGINTGGDGKTRLGETVANSVYLGNDSSVTAGAGSVTEQGKGTLFNASKNATAAGATTTGGATGTVSTAKVNGISYSTFAGQTAVGAVSVGAAGAERRIQNVAAGEISSTSTDAINGSQLYLTQDRLGNVAKAVVNNFGGNAALNPDKQGDITFTNIGDTGKNNIHDAIKAAKSTVAAGTNVTDVVATGNADGSKTYTVNANGTTVSNGSEAVTVLAGKKDKQNVTDYKVDLSQASKDSLAKADTAVQELTTSVNGNNVETLNQSNKDIGFVNGTGTTARASGSDITFDVNKSGLTTDEAGKVTANTAGDNFATAADVANAINEAAERTEKTTTVVNGSNTHVQSKVDGNNTEYTVSADKATVSVSDALKKTETSVTDATTKAVTTDYALDLSDATKAQIAKKESVVAGDNVTVTEDGTNDTGGKKYKVALKNNLNLGNTGSVTTGNTTINNDGLKVGDVTVTNAPVTVNGTTVNNINDSINQTAIQAFKPLTFAGDSGNNVTRKLGETVNVKGGVTDATKLSDGNIGVVANGSDTLDIKLAKDITVDSVKAGNTTINNNGITITDGPTITKEKVDVAGNKITNVKAGEKPTDAVNVSQLEKAQKAATTKVEGDQGVTVTHEVSKEDGSTTYTVAAKTDGVTTKVDKAGNIAAVTSDITADDKGVSSATTPTALATAGDVAEAINASGFNVKSGGNKAEGDEAEATLINPGEEVEFNAGKNLTVKRVGNVFTYATADDVAFNTVTATTVTTGDTALNSDGLTINNGPSVTKTGIDAAGTQITNVKAGEKPTDAVNVSQLEKAQKAATTKVEGDQGVTVTHEVSKEDGSTTYTVAAKTDGVTTKVDEAGNIAAVTSDITADDKGVSSATTPTALATAGDVAEAINNSGFTLTAQGENGSLVKPGSTVDMKNTDGNIVISKSADSNDVVYNLAKNITVDSVKAGDTTISNEGVKNGDTSLTKDGITINNGTAGKPVTLTKDGLDNGGNKITNVKAGKADTDAVNVSQLKAAQAAATTKVGGDQGVTVTPKVSQQDGSTTYTVAAKTDGVTTEVDTNGNIAAITGDITTDGKGNASTTMPNALATAQTVTDAINNSGFTAKANGDTGEFISSGDEVNFVDGKNITIKRDGANFTVATKDDVDFNTVTAKTVTTGDSTLNSDGLTINNGPSVTKTGIDAADKKITNVAAGKVAADSKDAVNGSQLYATANSVANHLGGGSTVNADGTVSAPSYTLTNPADGSTTAVNNVGDAISGLDKAVNQPLTFAGDSGDNVNRKLGQTVNVKGGVTDTAKLSDGNIGVVANGSDTLEVKLAKDVNLGQEGSLTTGNTVVNNNGVTIAAPTEANPQNTVSISPIGLNNGGNTITNVAPGKNGTDAVNVNQLVGMGNQLQQNIDNVGKKAYAGVAGAIAQSSIPQVTRPGATGLGIGGGHYGGESAMAIGVSSMSDGGNWIIKGNFSTNTGGHVGVGAGALYQW</sequence>
<organism evidence="16 17">
    <name type="scientific">Neisseria brasiliensis</name>
    <dbReference type="NCBI Taxonomy" id="2666100"/>
    <lineage>
        <taxon>Bacteria</taxon>
        <taxon>Pseudomonadati</taxon>
        <taxon>Pseudomonadota</taxon>
        <taxon>Betaproteobacteria</taxon>
        <taxon>Neisseriales</taxon>
        <taxon>Neisseriaceae</taxon>
        <taxon>Neisseria</taxon>
    </lineage>
</organism>
<evidence type="ECO:0000256" key="6">
    <source>
        <dbReference type="ARBA" id="ARBA00022692"/>
    </source>
</evidence>
<feature type="domain" description="Trimeric autotransporter adhesin YadA-like C-terminal membrane anchor" evidence="12">
    <location>
        <begin position="1918"/>
        <end position="1978"/>
    </location>
</feature>
<dbReference type="SUPFAM" id="SSF54523">
    <property type="entry name" value="Pili subunits"/>
    <property type="match status" value="1"/>
</dbReference>
<gene>
    <name evidence="16" type="ORF">GJU80_00555</name>
</gene>
<dbReference type="Proteomes" id="UP000486297">
    <property type="component" value="Unassembled WGS sequence"/>
</dbReference>
<dbReference type="InterPro" id="IPR008640">
    <property type="entry name" value="Adhesin_Head_dom"/>
</dbReference>
<feature type="domain" description="Trimeric autotransporter adhesin YadA-like stalk" evidence="14">
    <location>
        <begin position="1088"/>
        <end position="1123"/>
    </location>
</feature>
<feature type="domain" description="Trimeric autotransporter adhesin YadA-like stalk" evidence="14">
    <location>
        <begin position="1868"/>
        <end position="1903"/>
    </location>
</feature>
<evidence type="ECO:0000256" key="3">
    <source>
        <dbReference type="ARBA" id="ARBA00005848"/>
    </source>
</evidence>
<feature type="domain" description="Trimeric autotransporter adhesin YadA-like head" evidence="13">
    <location>
        <begin position="103"/>
        <end position="116"/>
    </location>
</feature>
<protein>
    <recommendedName>
        <fullName evidence="18">Adhesin</fullName>
    </recommendedName>
</protein>
<dbReference type="Gene3D" id="1.20.5.170">
    <property type="match status" value="1"/>
</dbReference>
<dbReference type="GO" id="GO:0015031">
    <property type="term" value="P:protein transport"/>
    <property type="evidence" value="ECO:0007669"/>
    <property type="project" value="UniProtKB-KW"/>
</dbReference>
<dbReference type="Pfam" id="PF03895">
    <property type="entry name" value="YadA_anchor"/>
    <property type="match status" value="1"/>
</dbReference>
<evidence type="ECO:0000256" key="4">
    <source>
        <dbReference type="ARBA" id="ARBA00022448"/>
    </source>
</evidence>
<dbReference type="Pfam" id="PF05662">
    <property type="entry name" value="YadA_stalk"/>
    <property type="match status" value="6"/>
</dbReference>
<accession>A0A7X2GWN5</accession>
<keyword evidence="6" id="KW-0812">Transmembrane</keyword>
<evidence type="ECO:0000256" key="8">
    <source>
        <dbReference type="ARBA" id="ARBA00022927"/>
    </source>
</evidence>
<keyword evidence="9" id="KW-0472">Membrane</keyword>
<dbReference type="Gene3D" id="2.20.70.140">
    <property type="match status" value="5"/>
</dbReference>
<evidence type="ECO:0000256" key="11">
    <source>
        <dbReference type="SAM" id="SignalP"/>
    </source>
</evidence>
<comment type="similarity">
    <text evidence="3">Belongs to the autotransporter-2 (AT-2) (TC 1.B.40) family.</text>
</comment>
<keyword evidence="7 11" id="KW-0732">Signal</keyword>
<feature type="domain" description="Trimeric autotransporter adhesin YadA-like stalk" evidence="14">
    <location>
        <begin position="1287"/>
        <end position="1322"/>
    </location>
</feature>